<evidence type="ECO:0000256" key="7">
    <source>
        <dbReference type="ARBA" id="ARBA00023125"/>
    </source>
</evidence>
<evidence type="ECO:0000256" key="2">
    <source>
        <dbReference type="ARBA" id="ARBA00006899"/>
    </source>
</evidence>
<evidence type="ECO:0000313" key="13">
    <source>
        <dbReference type="Proteomes" id="UP000008743"/>
    </source>
</evidence>
<name>A0A0D2WRP6_CAPO3</name>
<dbReference type="Pfam" id="PF20645">
    <property type="entry name" value="Rrn7_cyclin_C"/>
    <property type="match status" value="1"/>
</dbReference>
<keyword evidence="6" id="KW-0805">Transcription regulation</keyword>
<feature type="domain" description="Rrn7/TAF1B C-terminal cyclin" evidence="11">
    <location>
        <begin position="299"/>
        <end position="408"/>
    </location>
</feature>
<dbReference type="InterPro" id="IPR048540">
    <property type="entry name" value="Rrn7_cyclin_N"/>
</dbReference>
<keyword evidence="8" id="KW-0804">Transcription</keyword>
<dbReference type="Proteomes" id="UP000008743">
    <property type="component" value="Unassembled WGS sequence"/>
</dbReference>
<sequence length="553" mass="59902">MLCAVCENETFVEDEDGFFVCDACGTQSQDFRQEVSEVDVAELGTFRRSRKVVRNYASAPDPSTRSDNVEDNPTLLAGVEPRDALLAALQCVLQMQVRVMITKLHVAPELKNVAGKMWFSLLKAARVMGDDQDDASSAAVVVTAVEPPTMGASASAASNASAPAFSPVRGWAARFAPEPSASPLWASPATSPAPHAPSEYDMPPRFLDLSSVQAQQSRDSQRRRMQAQAASLLAKPKLQLCLAILFLSCNYLCVPVLLMDILRLVERGELPFVSAHAALPPCFRKPTVAFRSLKPQRIPSSEKMFQLVRKVARVIEIPSDLPSWSPLAFWTTTLQDLALPEIMQQQIAQLAMLAPVSLHVHASTKTIPEVACMAFVVLVLKLHFGLDDSEPRSRDTAAHWNEWVAHMRVKFSKLFSPGTSLLSAMSASEEAQLLHFADQHVFAAANPTPATINDILHVLKQAVPASAPAAMSDNGPTSDATAAAPILQLPPDNPDVSQTYIHYSAADDLGEFHDAYAFLLAICATKCRASPETLQVAVNALERTLIVSSGSMP</sequence>
<evidence type="ECO:0000259" key="10">
    <source>
        <dbReference type="Pfam" id="PF20644"/>
    </source>
</evidence>
<evidence type="ECO:0000256" key="1">
    <source>
        <dbReference type="ARBA" id="ARBA00004604"/>
    </source>
</evidence>
<evidence type="ECO:0000256" key="3">
    <source>
        <dbReference type="ARBA" id="ARBA00022723"/>
    </source>
</evidence>
<dbReference type="STRING" id="595528.A0A0D2WRP6"/>
<dbReference type="OrthoDB" id="10069252at2759"/>
<keyword evidence="13" id="KW-1185">Reference proteome</keyword>
<organism evidence="12 13">
    <name type="scientific">Capsaspora owczarzaki (strain ATCC 30864)</name>
    <dbReference type="NCBI Taxonomy" id="595528"/>
    <lineage>
        <taxon>Eukaryota</taxon>
        <taxon>Filasterea</taxon>
        <taxon>Capsaspora</taxon>
    </lineage>
</organism>
<gene>
    <name evidence="12" type="ORF">CAOG_004688</name>
</gene>
<comment type="similarity">
    <text evidence="2">Belongs to the RRN7/TAF1B family.</text>
</comment>
<dbReference type="GO" id="GO:0005668">
    <property type="term" value="C:RNA polymerase transcription factor SL1 complex"/>
    <property type="evidence" value="ECO:0007669"/>
    <property type="project" value="TreeGrafter"/>
</dbReference>
<keyword evidence="4" id="KW-0863">Zinc-finger</keyword>
<dbReference type="GO" id="GO:0070860">
    <property type="term" value="C:RNA polymerase I core factor complex"/>
    <property type="evidence" value="ECO:0007669"/>
    <property type="project" value="InterPro"/>
</dbReference>
<evidence type="ECO:0000313" key="12">
    <source>
        <dbReference type="EMBL" id="KJE93978.1"/>
    </source>
</evidence>
<evidence type="ECO:0000256" key="6">
    <source>
        <dbReference type="ARBA" id="ARBA00023015"/>
    </source>
</evidence>
<evidence type="ECO:0000256" key="8">
    <source>
        <dbReference type="ARBA" id="ARBA00023163"/>
    </source>
</evidence>
<dbReference type="GO" id="GO:0008270">
    <property type="term" value="F:zinc ion binding"/>
    <property type="evidence" value="ECO:0007669"/>
    <property type="project" value="UniProtKB-KW"/>
</dbReference>
<feature type="domain" description="Rrn7/TAF1B N-terminal cyclin" evidence="10">
    <location>
        <begin position="216"/>
        <end position="280"/>
    </location>
</feature>
<keyword evidence="3" id="KW-0479">Metal-binding</keyword>
<dbReference type="Pfam" id="PF20644">
    <property type="entry name" value="Rrn7_cyclin_N"/>
    <property type="match status" value="1"/>
</dbReference>
<dbReference type="InParanoid" id="A0A0D2WRP6"/>
<accession>A0A0D2WRP6</accession>
<proteinExistence type="inferred from homology"/>
<dbReference type="EMBL" id="KE346366">
    <property type="protein sequence ID" value="KJE93978.1"/>
    <property type="molecule type" value="Genomic_DNA"/>
</dbReference>
<dbReference type="GO" id="GO:0042790">
    <property type="term" value="P:nucleolar large rRNA transcription by RNA polymerase I"/>
    <property type="evidence" value="ECO:0007669"/>
    <property type="project" value="TreeGrafter"/>
</dbReference>
<dbReference type="PANTHER" id="PTHR31576:SF2">
    <property type="entry name" value="TATA BOX-BINDING PROTEIN-ASSOCIATED FACTOR RNA POLYMERASE I SUBUNIT B"/>
    <property type="match status" value="1"/>
</dbReference>
<evidence type="ECO:0000256" key="4">
    <source>
        <dbReference type="ARBA" id="ARBA00022771"/>
    </source>
</evidence>
<keyword evidence="5" id="KW-0862">Zinc</keyword>
<dbReference type="AlphaFoldDB" id="A0A0D2WRP6"/>
<dbReference type="GO" id="GO:0001164">
    <property type="term" value="F:RNA polymerase I core promoter sequence-specific DNA binding"/>
    <property type="evidence" value="ECO:0007669"/>
    <property type="project" value="InterPro"/>
</dbReference>
<dbReference type="PANTHER" id="PTHR31576">
    <property type="entry name" value="TATA BOX-BINDING PROTEIN-ASSOCIATED FACTOR RNA POLYMERASE I SUBUNIT B"/>
    <property type="match status" value="1"/>
</dbReference>
<keyword evidence="7" id="KW-0238">DNA-binding</keyword>
<reference evidence="13" key="1">
    <citation type="submission" date="2011-02" db="EMBL/GenBank/DDBJ databases">
        <title>The Genome Sequence of Capsaspora owczarzaki ATCC 30864.</title>
        <authorList>
            <person name="Russ C."/>
            <person name="Cuomo C."/>
            <person name="Burger G."/>
            <person name="Gray M.W."/>
            <person name="Holland P.W.H."/>
            <person name="King N."/>
            <person name="Lang F.B.F."/>
            <person name="Roger A.J."/>
            <person name="Ruiz-Trillo I."/>
            <person name="Young S.K."/>
            <person name="Zeng Q."/>
            <person name="Gargeya S."/>
            <person name="Alvarado L."/>
            <person name="Berlin A."/>
            <person name="Chapman S.B."/>
            <person name="Chen Z."/>
            <person name="Freedman E."/>
            <person name="Gellesch M."/>
            <person name="Goldberg J."/>
            <person name="Griggs A."/>
            <person name="Gujja S."/>
            <person name="Heilman E."/>
            <person name="Heiman D."/>
            <person name="Howarth C."/>
            <person name="Mehta T."/>
            <person name="Neiman D."/>
            <person name="Pearson M."/>
            <person name="Roberts A."/>
            <person name="Saif S."/>
            <person name="Shea T."/>
            <person name="Shenoy N."/>
            <person name="Sisk P."/>
            <person name="Stolte C."/>
            <person name="Sykes S."/>
            <person name="White J."/>
            <person name="Yandava C."/>
            <person name="Haas B."/>
            <person name="Nusbaum C."/>
            <person name="Birren B."/>
        </authorList>
    </citation>
    <scope>NUCLEOTIDE SEQUENCE</scope>
    <source>
        <strain evidence="13">ATCC 30864</strain>
    </source>
</reference>
<dbReference type="InterPro" id="IPR048538">
    <property type="entry name" value="Rrn7_cyclin_C"/>
</dbReference>
<keyword evidence="9" id="KW-0539">Nucleus</keyword>
<evidence type="ECO:0000256" key="9">
    <source>
        <dbReference type="ARBA" id="ARBA00023242"/>
    </source>
</evidence>
<protein>
    <submittedName>
        <fullName evidence="12">Uncharacterized protein</fullName>
    </submittedName>
</protein>
<evidence type="ECO:0000259" key="11">
    <source>
        <dbReference type="Pfam" id="PF20645"/>
    </source>
</evidence>
<dbReference type="InterPro" id="IPR033599">
    <property type="entry name" value="TAF1B/Rrn7"/>
</dbReference>
<comment type="subcellular location">
    <subcellularLocation>
        <location evidence="1">Nucleus</location>
        <location evidence="1">Nucleolus</location>
    </subcellularLocation>
</comment>
<dbReference type="RefSeq" id="XP_004347435.2">
    <property type="nucleotide sequence ID" value="XM_004347385.2"/>
</dbReference>
<evidence type="ECO:0000256" key="5">
    <source>
        <dbReference type="ARBA" id="ARBA00022833"/>
    </source>
</evidence>